<name>A0ABD3PWQ0_9STRA</name>
<gene>
    <name evidence="2" type="ORF">ACHAW5_010404</name>
</gene>
<feature type="compositionally biased region" description="Low complexity" evidence="1">
    <location>
        <begin position="116"/>
        <end position="136"/>
    </location>
</feature>
<sequence>MENKGTNPPAEGVISADAFTFADVAPVVEASKHEKTKKPITFSSILHKSKKIANNAVAVTKDAANLAVVTLKEVDEKHQVSSTTMAAASSATEKTRTAVSSIWAKGGGEKKTHAETTSAPTTMTSSAPTTSHVPAK</sequence>
<comment type="caution">
    <text evidence="2">The sequence shown here is derived from an EMBL/GenBank/DDBJ whole genome shotgun (WGS) entry which is preliminary data.</text>
</comment>
<accession>A0ABD3PWQ0</accession>
<reference evidence="2 3" key="1">
    <citation type="submission" date="2024-10" db="EMBL/GenBank/DDBJ databases">
        <title>Updated reference genomes for cyclostephanoid diatoms.</title>
        <authorList>
            <person name="Roberts W.R."/>
            <person name="Alverson A.J."/>
        </authorList>
    </citation>
    <scope>NUCLEOTIDE SEQUENCE [LARGE SCALE GENOMIC DNA]</scope>
    <source>
        <strain evidence="2 3">AJA276-08</strain>
    </source>
</reference>
<dbReference type="EMBL" id="JALLAZ020000563">
    <property type="protein sequence ID" value="KAL3792146.1"/>
    <property type="molecule type" value="Genomic_DNA"/>
</dbReference>
<dbReference type="Proteomes" id="UP001530315">
    <property type="component" value="Unassembled WGS sequence"/>
</dbReference>
<proteinExistence type="predicted"/>
<organism evidence="2 3">
    <name type="scientific">Stephanodiscus triporus</name>
    <dbReference type="NCBI Taxonomy" id="2934178"/>
    <lineage>
        <taxon>Eukaryota</taxon>
        <taxon>Sar</taxon>
        <taxon>Stramenopiles</taxon>
        <taxon>Ochrophyta</taxon>
        <taxon>Bacillariophyta</taxon>
        <taxon>Coscinodiscophyceae</taxon>
        <taxon>Thalassiosirophycidae</taxon>
        <taxon>Stephanodiscales</taxon>
        <taxon>Stephanodiscaceae</taxon>
        <taxon>Stephanodiscus</taxon>
    </lineage>
</organism>
<feature type="region of interest" description="Disordered" evidence="1">
    <location>
        <begin position="102"/>
        <end position="136"/>
    </location>
</feature>
<evidence type="ECO:0000313" key="3">
    <source>
        <dbReference type="Proteomes" id="UP001530315"/>
    </source>
</evidence>
<keyword evidence="3" id="KW-1185">Reference proteome</keyword>
<evidence type="ECO:0000313" key="2">
    <source>
        <dbReference type="EMBL" id="KAL3792146.1"/>
    </source>
</evidence>
<dbReference type="AlphaFoldDB" id="A0ABD3PWQ0"/>
<evidence type="ECO:0000256" key="1">
    <source>
        <dbReference type="SAM" id="MobiDB-lite"/>
    </source>
</evidence>
<protein>
    <submittedName>
        <fullName evidence="2">Uncharacterized protein</fullName>
    </submittedName>
</protein>